<dbReference type="OrthoDB" id="9765158at2"/>
<dbReference type="Proteomes" id="UP000217289">
    <property type="component" value="Chromosome"/>
</dbReference>
<dbReference type="InterPro" id="IPR018392">
    <property type="entry name" value="LysM"/>
</dbReference>
<gene>
    <name evidence="4" type="ORF">MEBOL_000176</name>
</gene>
<keyword evidence="2" id="KW-0732">Signal</keyword>
<keyword evidence="5" id="KW-1185">Reference proteome</keyword>
<dbReference type="Pfam" id="PF01476">
    <property type="entry name" value="LysM"/>
    <property type="match status" value="1"/>
</dbReference>
<dbReference type="AlphaFoldDB" id="A0A250I6E3"/>
<dbReference type="PANTHER" id="PTHR34700:SF4">
    <property type="entry name" value="PHAGE-LIKE ELEMENT PBSX PROTEIN XKDP"/>
    <property type="match status" value="1"/>
</dbReference>
<proteinExistence type="predicted"/>
<dbReference type="Gene3D" id="3.10.350.10">
    <property type="entry name" value="LysM domain"/>
    <property type="match status" value="1"/>
</dbReference>
<evidence type="ECO:0000313" key="4">
    <source>
        <dbReference type="EMBL" id="ATB26742.1"/>
    </source>
</evidence>
<organism evidence="4 5">
    <name type="scientific">Melittangium boletus DSM 14713</name>
    <dbReference type="NCBI Taxonomy" id="1294270"/>
    <lineage>
        <taxon>Bacteria</taxon>
        <taxon>Pseudomonadati</taxon>
        <taxon>Myxococcota</taxon>
        <taxon>Myxococcia</taxon>
        <taxon>Myxococcales</taxon>
        <taxon>Cystobacterineae</taxon>
        <taxon>Archangiaceae</taxon>
        <taxon>Melittangium</taxon>
    </lineage>
</organism>
<evidence type="ECO:0000256" key="2">
    <source>
        <dbReference type="SAM" id="SignalP"/>
    </source>
</evidence>
<dbReference type="PANTHER" id="PTHR34700">
    <property type="entry name" value="POTASSIUM BINDING PROTEIN KBP"/>
    <property type="match status" value="1"/>
</dbReference>
<evidence type="ECO:0000256" key="1">
    <source>
        <dbReference type="SAM" id="MobiDB-lite"/>
    </source>
</evidence>
<feature type="domain" description="LysM" evidence="3">
    <location>
        <begin position="70"/>
        <end position="118"/>
    </location>
</feature>
<feature type="signal peptide" evidence="2">
    <location>
        <begin position="1"/>
        <end position="21"/>
    </location>
</feature>
<evidence type="ECO:0000259" key="3">
    <source>
        <dbReference type="PROSITE" id="PS51782"/>
    </source>
</evidence>
<sequence>MRSRILSSLLFATVLAPPVWAQNADDAQQEPETTDETQGSDVVDEPSRPARSGQLTLPPGTQGRESAPGERHTVERGDTLWDLSQRYLGSPWYWPKVWSYNPEIANPHWIYPGNNVRFFPAGEEVPSRVEAGTGPVSSGNSDSDFSEVEPAVAGVEVSGDLSYKPKAARTVTTLAFVTTRELDEAGRIEGSSTGAEMLSFPDVTYVRFKRKTDAKVGEKYVVFHTAQQVMHPVTGKPVGYLTEFVGTVRVTALGDNYVKAQVMDTWDPVTRGDLVGPYGDRMSEAVVPRRNEKEIKGVVVTSLVPYQTLTAEHYFLVIDKGSADGVQPGNVFTITRQGDPARERVLKLELPGTKKNQPAPFPTENIALCLVTEVKDRASNCVLTKSIQEVGPGDEAIMRLESAPTALR</sequence>
<dbReference type="PROSITE" id="PS51782">
    <property type="entry name" value="LYSM"/>
    <property type="match status" value="1"/>
</dbReference>
<name>A0A250I6E3_9BACT</name>
<accession>A0A250I6E3</accession>
<dbReference type="RefSeq" id="WP_095975645.1">
    <property type="nucleotide sequence ID" value="NZ_CP022163.1"/>
</dbReference>
<reference evidence="4 5" key="1">
    <citation type="submission" date="2017-06" db="EMBL/GenBank/DDBJ databases">
        <authorList>
            <person name="Kim H.J."/>
            <person name="Triplett B.A."/>
        </authorList>
    </citation>
    <scope>NUCLEOTIDE SEQUENCE [LARGE SCALE GENOMIC DNA]</scope>
    <source>
        <strain evidence="4 5">DSM 14713</strain>
    </source>
</reference>
<protein>
    <submittedName>
        <fullName evidence="4">Peptidoglycan-binding protein LysM</fullName>
    </submittedName>
</protein>
<dbReference type="InterPro" id="IPR036779">
    <property type="entry name" value="LysM_dom_sf"/>
</dbReference>
<dbReference type="KEGG" id="mbd:MEBOL_000176"/>
<dbReference type="SUPFAM" id="SSF54106">
    <property type="entry name" value="LysM domain"/>
    <property type="match status" value="1"/>
</dbReference>
<evidence type="ECO:0000313" key="5">
    <source>
        <dbReference type="Proteomes" id="UP000217289"/>
    </source>
</evidence>
<dbReference type="CDD" id="cd00118">
    <property type="entry name" value="LysM"/>
    <property type="match status" value="1"/>
</dbReference>
<feature type="region of interest" description="Disordered" evidence="1">
    <location>
        <begin position="22"/>
        <end position="75"/>
    </location>
</feature>
<feature type="chain" id="PRO_5012874315" evidence="2">
    <location>
        <begin position="22"/>
        <end position="408"/>
    </location>
</feature>
<dbReference type="InterPro" id="IPR052196">
    <property type="entry name" value="Bact_Kbp"/>
</dbReference>
<dbReference type="EMBL" id="CP022163">
    <property type="protein sequence ID" value="ATB26742.1"/>
    <property type="molecule type" value="Genomic_DNA"/>
</dbReference>